<keyword evidence="7" id="KW-0325">Glycoprotein</keyword>
<dbReference type="InterPro" id="IPR052051">
    <property type="entry name" value="TCR_complex_component"/>
</dbReference>
<dbReference type="SMART" id="SM00409">
    <property type="entry name" value="IG"/>
    <property type="match status" value="2"/>
</dbReference>
<dbReference type="InParanoid" id="A0A665VIK4"/>
<dbReference type="InterPro" id="IPR007110">
    <property type="entry name" value="Ig-like_dom"/>
</dbReference>
<evidence type="ECO:0000313" key="11">
    <source>
        <dbReference type="Proteomes" id="UP000472264"/>
    </source>
</evidence>
<dbReference type="Ensembl" id="ENSENLT00000032421.1">
    <property type="protein sequence ID" value="ENSENLP00000031513.1"/>
    <property type="gene ID" value="ENSENLG00000013935.1"/>
</dbReference>
<dbReference type="SMART" id="SM00408">
    <property type="entry name" value="IGc2"/>
    <property type="match status" value="1"/>
</dbReference>
<reference evidence="10" key="1">
    <citation type="submission" date="2021-04" db="EMBL/GenBank/DDBJ databases">
        <authorList>
            <consortium name="Wellcome Sanger Institute Data Sharing"/>
        </authorList>
    </citation>
    <scope>NUCLEOTIDE SEQUENCE [LARGE SCALE GENOMIC DNA]</scope>
</reference>
<gene>
    <name evidence="10" type="primary">LOC115058607</name>
</gene>
<evidence type="ECO:0000256" key="7">
    <source>
        <dbReference type="ARBA" id="ARBA00023180"/>
    </source>
</evidence>
<keyword evidence="11" id="KW-1185">Reference proteome</keyword>
<dbReference type="Proteomes" id="UP000472264">
    <property type="component" value="Chromosome 18"/>
</dbReference>
<keyword evidence="8" id="KW-1133">Transmembrane helix</keyword>
<accession>A0A665VIK4</accession>
<dbReference type="InterPro" id="IPR013106">
    <property type="entry name" value="Ig_V-set"/>
</dbReference>
<evidence type="ECO:0000256" key="1">
    <source>
        <dbReference type="ARBA" id="ARBA00004236"/>
    </source>
</evidence>
<dbReference type="Pfam" id="PF07686">
    <property type="entry name" value="V-set"/>
    <property type="match status" value="2"/>
</dbReference>
<keyword evidence="4" id="KW-0391">Immunity</keyword>
<feature type="domain" description="Ig-like" evidence="9">
    <location>
        <begin position="21"/>
        <end position="112"/>
    </location>
</feature>
<dbReference type="GO" id="GO:0005886">
    <property type="term" value="C:plasma membrane"/>
    <property type="evidence" value="ECO:0007669"/>
    <property type="project" value="UniProtKB-SubCell"/>
</dbReference>
<evidence type="ECO:0000256" key="8">
    <source>
        <dbReference type="SAM" id="Phobius"/>
    </source>
</evidence>
<dbReference type="CDD" id="cd00099">
    <property type="entry name" value="IgV"/>
    <property type="match status" value="1"/>
</dbReference>
<dbReference type="PANTHER" id="PTHR19433:SF127">
    <property type="entry name" value="NITR9"/>
    <property type="match status" value="1"/>
</dbReference>
<dbReference type="SMART" id="SM00406">
    <property type="entry name" value="IGv"/>
    <property type="match status" value="1"/>
</dbReference>
<reference evidence="10" key="2">
    <citation type="submission" date="2025-08" db="UniProtKB">
        <authorList>
            <consortium name="Ensembl"/>
        </authorList>
    </citation>
    <scope>IDENTIFICATION</scope>
</reference>
<dbReference type="OMA" id="PNTIRMQ"/>
<keyword evidence="8" id="KW-0812">Transmembrane</keyword>
<comment type="subcellular location">
    <subcellularLocation>
        <location evidence="1">Cell membrane</location>
    </subcellularLocation>
</comment>
<feature type="domain" description="Ig-like" evidence="9">
    <location>
        <begin position="124"/>
        <end position="241"/>
    </location>
</feature>
<organism evidence="10 11">
    <name type="scientific">Echeneis naucrates</name>
    <name type="common">Live sharksucker</name>
    <dbReference type="NCBI Taxonomy" id="173247"/>
    <lineage>
        <taxon>Eukaryota</taxon>
        <taxon>Metazoa</taxon>
        <taxon>Chordata</taxon>
        <taxon>Craniata</taxon>
        <taxon>Vertebrata</taxon>
        <taxon>Euteleostomi</taxon>
        <taxon>Actinopterygii</taxon>
        <taxon>Neopterygii</taxon>
        <taxon>Teleostei</taxon>
        <taxon>Neoteleostei</taxon>
        <taxon>Acanthomorphata</taxon>
        <taxon>Carangaria</taxon>
        <taxon>Carangiformes</taxon>
        <taxon>Echeneidae</taxon>
        <taxon>Echeneis</taxon>
    </lineage>
</organism>
<name>A0A665VIK4_ECHNA</name>
<dbReference type="AlphaFoldDB" id="A0A665VIK4"/>
<sequence length="344" mass="37661">NQGCFVSNFTSAQTVALKSSSSVHQESVSVSAKVGGNVTLPCSVSDSPWLLWYKQTLGQKPRLISDFYVYDAKSTFYEEFKLNPRFKLDTKNGKNHLTISDLRISDSATYHCAKNKLAGFEIFASIVVNVKASGLEVHQSGSLTIQTGDSVALNCIVQTGICDGEHSVYWFKDSEESRPGVISTRGGKNNTCVREPDTQINACVYSVPITDWNTSSAGTYYCAVASCGRVLFGNRTKLKIEDKAGSLVLIYFLSGALSITTIVVVLLAFLVYKTNKLRSHQSPEFQGRFGAPFTANNEGIQDADSLHYAAVRGSLPNRSNKQRENKKSECVYSHVVDSATLNKN</sequence>
<protein>
    <recommendedName>
        <fullName evidence="9">Ig-like domain-containing protein</fullName>
    </recommendedName>
</protein>
<evidence type="ECO:0000259" key="9">
    <source>
        <dbReference type="PROSITE" id="PS50835"/>
    </source>
</evidence>
<dbReference type="Gene3D" id="2.60.40.10">
    <property type="entry name" value="Immunoglobulins"/>
    <property type="match status" value="2"/>
</dbReference>
<keyword evidence="3" id="KW-0732">Signal</keyword>
<dbReference type="PANTHER" id="PTHR19433">
    <property type="entry name" value="T-CELL RECEPTOR ALPHA CHAIN V REGION-RELATED"/>
    <property type="match status" value="1"/>
</dbReference>
<keyword evidence="2" id="KW-1003">Cell membrane</keyword>
<evidence type="ECO:0000256" key="5">
    <source>
        <dbReference type="ARBA" id="ARBA00023136"/>
    </source>
</evidence>
<evidence type="ECO:0000313" key="10">
    <source>
        <dbReference type="Ensembl" id="ENSENLP00000031513.1"/>
    </source>
</evidence>
<evidence type="ECO:0000256" key="3">
    <source>
        <dbReference type="ARBA" id="ARBA00022729"/>
    </source>
</evidence>
<dbReference type="InterPro" id="IPR013783">
    <property type="entry name" value="Ig-like_fold"/>
</dbReference>
<dbReference type="InterPro" id="IPR003598">
    <property type="entry name" value="Ig_sub2"/>
</dbReference>
<evidence type="ECO:0000256" key="6">
    <source>
        <dbReference type="ARBA" id="ARBA00023157"/>
    </source>
</evidence>
<keyword evidence="5 8" id="KW-0472">Membrane</keyword>
<dbReference type="GO" id="GO:0002376">
    <property type="term" value="P:immune system process"/>
    <property type="evidence" value="ECO:0007669"/>
    <property type="project" value="UniProtKB-KW"/>
</dbReference>
<dbReference type="InterPro" id="IPR036179">
    <property type="entry name" value="Ig-like_dom_sf"/>
</dbReference>
<dbReference type="SUPFAM" id="SSF48726">
    <property type="entry name" value="Immunoglobulin"/>
    <property type="match status" value="2"/>
</dbReference>
<evidence type="ECO:0000256" key="4">
    <source>
        <dbReference type="ARBA" id="ARBA00022859"/>
    </source>
</evidence>
<dbReference type="InterPro" id="IPR003599">
    <property type="entry name" value="Ig_sub"/>
</dbReference>
<keyword evidence="6" id="KW-1015">Disulfide bond</keyword>
<proteinExistence type="predicted"/>
<dbReference type="GO" id="GO:0009617">
    <property type="term" value="P:response to bacterium"/>
    <property type="evidence" value="ECO:0007669"/>
    <property type="project" value="TreeGrafter"/>
</dbReference>
<evidence type="ECO:0000256" key="2">
    <source>
        <dbReference type="ARBA" id="ARBA00022475"/>
    </source>
</evidence>
<feature type="transmembrane region" description="Helical" evidence="8">
    <location>
        <begin position="248"/>
        <end position="272"/>
    </location>
</feature>
<reference evidence="10" key="3">
    <citation type="submission" date="2025-09" db="UniProtKB">
        <authorList>
            <consortium name="Ensembl"/>
        </authorList>
    </citation>
    <scope>IDENTIFICATION</scope>
</reference>
<dbReference type="PROSITE" id="PS50835">
    <property type="entry name" value="IG_LIKE"/>
    <property type="match status" value="2"/>
</dbReference>